<comment type="subcellular location">
    <subcellularLocation>
        <location evidence="1">Endomembrane system</location>
    </subcellularLocation>
</comment>
<comment type="similarity">
    <text evidence="2">Belongs to the adaptor complexes large subunit family.</text>
</comment>
<sequence>MFQSSFFNLKDLSLEDAAISASTRLGGAGSSAMSSKDFKKMSIKELKTLLDSNNEIKLKNAMKSIAYKQATGTMGDEKAISLYTYVLKNVNCQDLKTKRMCYDFLITYMPLDDSAAYLAMNSVQQLLHHKEPEARELALTVLSKFKSKAALPLILQFSKDTMSDFDFKVRRVLSLNFRSCWEQNVLSDDDLAKIFTTLLQDANYSVVSSCISLLKDLLQKNDTHFNIIHGFYKRFIRDLDLFEDYCFKDLLLILKTYNSKFVIQDSEDYICFLKGLEKLLIEGDSPTKILESVKALIAYKSTSNQTLIIDSFLAALSLNYKFNDAKQQILELMLYISSNDEFALKHVFSNEYESLALSLYDDSEEVQLLKTQILATNITEENIDKIFKIFQRYAKISNLSSEMKSLVLNGIAECCKIDPLYNSKAMSWIVKFMKSPICESDIDVNNAAFSLIRGITTQNSVEDNLPAVYLLTKALLTKKNSDNIVYGSDLFADTKAGIIWLVGDYSAQNLALGAEVLKKLLPTFAFEDKNVRLQILTLAAKIYCHYKNITDDIAPDNVYQKMFESVLELCKFDSEYDIIDRARMFAGLLNKCGNEISQLLLQAPKNVLTFMNINNSISLSVKKELKLPVVDNGEIEDASELRNNEIKIRDFSTKNSSMSSADFVNRGFKSEQEEKNTSNSRLASSDISKRLTRTDEYVSVKNRRDYKLKTMEDFFAEESVYKAPKRKVVKKIIVQEESDDDDSEEESGDGSEEESGDNTEEESNDEEEIDDEGTSEEDEENVHK</sequence>
<gene>
    <name evidence="8" type="ORF">HANVADRAFT_52045</name>
</gene>
<evidence type="ECO:0000256" key="4">
    <source>
        <dbReference type="ARBA" id="ARBA00022927"/>
    </source>
</evidence>
<dbReference type="GO" id="GO:0030117">
    <property type="term" value="C:membrane coat"/>
    <property type="evidence" value="ECO:0007669"/>
    <property type="project" value="InterPro"/>
</dbReference>
<evidence type="ECO:0000256" key="3">
    <source>
        <dbReference type="ARBA" id="ARBA00022448"/>
    </source>
</evidence>
<evidence type="ECO:0000313" key="8">
    <source>
        <dbReference type="EMBL" id="OBA27963.1"/>
    </source>
</evidence>
<dbReference type="GO" id="GO:0016192">
    <property type="term" value="P:vesicle-mediated transport"/>
    <property type="evidence" value="ECO:0007669"/>
    <property type="project" value="InterPro"/>
</dbReference>
<dbReference type="EMBL" id="LXPE01000006">
    <property type="protein sequence ID" value="OBA27963.1"/>
    <property type="molecule type" value="Genomic_DNA"/>
</dbReference>
<organism evidence="8 9">
    <name type="scientific">Hanseniaspora valbyensis NRRL Y-1626</name>
    <dbReference type="NCBI Taxonomy" id="766949"/>
    <lineage>
        <taxon>Eukaryota</taxon>
        <taxon>Fungi</taxon>
        <taxon>Dikarya</taxon>
        <taxon>Ascomycota</taxon>
        <taxon>Saccharomycotina</taxon>
        <taxon>Saccharomycetes</taxon>
        <taxon>Saccharomycodales</taxon>
        <taxon>Saccharomycodaceae</taxon>
        <taxon>Hanseniaspora</taxon>
    </lineage>
</organism>
<dbReference type="PANTHER" id="PTHR11134">
    <property type="entry name" value="ADAPTOR COMPLEX SUBUNIT BETA FAMILY MEMBER"/>
    <property type="match status" value="1"/>
</dbReference>
<protein>
    <submittedName>
        <fullName evidence="8">ARM repeat-containing protein</fullName>
    </submittedName>
</protein>
<dbReference type="Pfam" id="PF01602">
    <property type="entry name" value="Adaptin_N"/>
    <property type="match status" value="1"/>
</dbReference>
<comment type="caution">
    <text evidence="8">The sequence shown here is derived from an EMBL/GenBank/DDBJ whole genome shotgun (WGS) entry which is preliminary data.</text>
</comment>
<dbReference type="InterPro" id="IPR026739">
    <property type="entry name" value="AP_beta"/>
</dbReference>
<evidence type="ECO:0000256" key="1">
    <source>
        <dbReference type="ARBA" id="ARBA00004308"/>
    </source>
</evidence>
<keyword evidence="4" id="KW-0653">Protein transport</keyword>
<dbReference type="GO" id="GO:0006886">
    <property type="term" value="P:intracellular protein transport"/>
    <property type="evidence" value="ECO:0007669"/>
    <property type="project" value="InterPro"/>
</dbReference>
<evidence type="ECO:0000256" key="6">
    <source>
        <dbReference type="SAM" id="MobiDB-lite"/>
    </source>
</evidence>
<accession>A0A1B7TGU7</accession>
<dbReference type="OrthoDB" id="10254310at2759"/>
<evidence type="ECO:0000313" key="9">
    <source>
        <dbReference type="Proteomes" id="UP000092321"/>
    </source>
</evidence>
<evidence type="ECO:0000256" key="5">
    <source>
        <dbReference type="ARBA" id="ARBA00023136"/>
    </source>
</evidence>
<dbReference type="AlphaFoldDB" id="A0A1B7TGU7"/>
<keyword evidence="9" id="KW-1185">Reference proteome</keyword>
<keyword evidence="5" id="KW-0472">Membrane</keyword>
<evidence type="ECO:0000259" key="7">
    <source>
        <dbReference type="Pfam" id="PF01602"/>
    </source>
</evidence>
<dbReference type="Gene3D" id="1.25.10.10">
    <property type="entry name" value="Leucine-rich Repeat Variant"/>
    <property type="match status" value="1"/>
</dbReference>
<dbReference type="SUPFAM" id="SSF48371">
    <property type="entry name" value="ARM repeat"/>
    <property type="match status" value="1"/>
</dbReference>
<feature type="domain" description="Clathrin/coatomer adaptor adaptin-like N-terminal" evidence="7">
    <location>
        <begin position="40"/>
        <end position="590"/>
    </location>
</feature>
<dbReference type="InterPro" id="IPR011989">
    <property type="entry name" value="ARM-like"/>
</dbReference>
<dbReference type="InterPro" id="IPR002553">
    <property type="entry name" value="Clathrin/coatomer_adapt-like_N"/>
</dbReference>
<reference evidence="9" key="1">
    <citation type="journal article" date="2016" name="Proc. Natl. Acad. Sci. U.S.A.">
        <title>Comparative genomics of biotechnologically important yeasts.</title>
        <authorList>
            <person name="Riley R."/>
            <person name="Haridas S."/>
            <person name="Wolfe K.H."/>
            <person name="Lopes M.R."/>
            <person name="Hittinger C.T."/>
            <person name="Goeker M."/>
            <person name="Salamov A.A."/>
            <person name="Wisecaver J.H."/>
            <person name="Long T.M."/>
            <person name="Calvey C.H."/>
            <person name="Aerts A.L."/>
            <person name="Barry K.W."/>
            <person name="Choi C."/>
            <person name="Clum A."/>
            <person name="Coughlan A.Y."/>
            <person name="Deshpande S."/>
            <person name="Douglass A.P."/>
            <person name="Hanson S.J."/>
            <person name="Klenk H.-P."/>
            <person name="LaButti K.M."/>
            <person name="Lapidus A."/>
            <person name="Lindquist E.A."/>
            <person name="Lipzen A.M."/>
            <person name="Meier-Kolthoff J.P."/>
            <person name="Ohm R.A."/>
            <person name="Otillar R.P."/>
            <person name="Pangilinan J.L."/>
            <person name="Peng Y."/>
            <person name="Rokas A."/>
            <person name="Rosa C.A."/>
            <person name="Scheuner C."/>
            <person name="Sibirny A.A."/>
            <person name="Slot J.C."/>
            <person name="Stielow J.B."/>
            <person name="Sun H."/>
            <person name="Kurtzman C.P."/>
            <person name="Blackwell M."/>
            <person name="Grigoriev I.V."/>
            <person name="Jeffries T.W."/>
        </authorList>
    </citation>
    <scope>NUCLEOTIDE SEQUENCE [LARGE SCALE GENOMIC DNA]</scope>
    <source>
        <strain evidence="9">NRRL Y-1626</strain>
    </source>
</reference>
<evidence type="ECO:0000256" key="2">
    <source>
        <dbReference type="ARBA" id="ARBA00006613"/>
    </source>
</evidence>
<feature type="region of interest" description="Disordered" evidence="6">
    <location>
        <begin position="726"/>
        <end position="784"/>
    </location>
</feature>
<name>A0A1B7TGU7_9ASCO</name>
<keyword evidence="3" id="KW-0813">Transport</keyword>
<feature type="compositionally biased region" description="Acidic residues" evidence="6">
    <location>
        <begin position="736"/>
        <end position="784"/>
    </location>
</feature>
<dbReference type="InterPro" id="IPR016024">
    <property type="entry name" value="ARM-type_fold"/>
</dbReference>
<dbReference type="Proteomes" id="UP000092321">
    <property type="component" value="Unassembled WGS sequence"/>
</dbReference>
<proteinExistence type="inferred from homology"/>
<dbReference type="GO" id="GO:0012505">
    <property type="term" value="C:endomembrane system"/>
    <property type="evidence" value="ECO:0007669"/>
    <property type="project" value="UniProtKB-SubCell"/>
</dbReference>